<dbReference type="Proteomes" id="UP000192513">
    <property type="component" value="Unassembled WGS sequence"/>
</dbReference>
<dbReference type="CDD" id="cd05233">
    <property type="entry name" value="SDR_c"/>
    <property type="match status" value="1"/>
</dbReference>
<sequence>MSQISIEGKVTIVFGGTNGIGADICRYFGREGATVVVTGRNVERGEQVTKDITAAGGTGIFIRTDIGVEVQVQSAVEETVSRFGRLDAIVNNAAPTDVAAAGGDVPIAYQTAENFESMIRVGIWGLFHCCKHAINAMVKTGGGSIVNISSAAGVTGVAGLATYAMTKGAMNALTRSVAVDFGSQSVRSNAIIVGNVPVSDIVQFLANHPVAGPELLGVNSIPRLGVGDDIAAAAAFLVSDASAWITGSLMAVDGGYTARAPISDLSAALADYQAAQGA</sequence>
<dbReference type="PANTHER" id="PTHR24321:SF8">
    <property type="entry name" value="ESTRADIOL 17-BETA-DEHYDROGENASE 8-RELATED"/>
    <property type="match status" value="1"/>
</dbReference>
<comment type="similarity">
    <text evidence="1">Belongs to the short-chain dehydrogenases/reductases (SDR) family.</text>
</comment>
<organism evidence="3 4">
    <name type="scientific">Mycobacterium paraseoulense</name>
    <dbReference type="NCBI Taxonomy" id="590652"/>
    <lineage>
        <taxon>Bacteria</taxon>
        <taxon>Bacillati</taxon>
        <taxon>Actinomycetota</taxon>
        <taxon>Actinomycetes</taxon>
        <taxon>Mycobacteriales</taxon>
        <taxon>Mycobacteriaceae</taxon>
        <taxon>Mycobacterium</taxon>
    </lineage>
</organism>
<reference evidence="3 4" key="1">
    <citation type="submission" date="2017-02" db="EMBL/GenBank/DDBJ databases">
        <title>The new phylogeny of genus Mycobacterium.</title>
        <authorList>
            <person name="Tortoli E."/>
            <person name="Trovato A."/>
            <person name="Cirillo D.M."/>
        </authorList>
    </citation>
    <scope>NUCLEOTIDE SEQUENCE [LARGE SCALE GENOMIC DNA]</scope>
    <source>
        <strain evidence="3 4">DSM 45000</strain>
    </source>
</reference>
<dbReference type="RefSeq" id="WP_083173183.1">
    <property type="nucleotide sequence ID" value="NZ_AP022619.1"/>
</dbReference>
<dbReference type="AlphaFoldDB" id="A0A1X0I8E8"/>
<dbReference type="STRING" id="590652.BST39_17455"/>
<evidence type="ECO:0000256" key="2">
    <source>
        <dbReference type="ARBA" id="ARBA00023002"/>
    </source>
</evidence>
<proteinExistence type="inferred from homology"/>
<dbReference type="GO" id="GO:0016491">
    <property type="term" value="F:oxidoreductase activity"/>
    <property type="evidence" value="ECO:0007669"/>
    <property type="project" value="UniProtKB-KW"/>
</dbReference>
<dbReference type="PRINTS" id="PR00081">
    <property type="entry name" value="GDHRDH"/>
</dbReference>
<dbReference type="PANTHER" id="PTHR24321">
    <property type="entry name" value="DEHYDROGENASES, SHORT CHAIN"/>
    <property type="match status" value="1"/>
</dbReference>
<accession>A0A1X0I8E8</accession>
<name>A0A1X0I8E8_9MYCO</name>
<dbReference type="FunFam" id="3.40.50.720:FF:000084">
    <property type="entry name" value="Short-chain dehydrogenase reductase"/>
    <property type="match status" value="1"/>
</dbReference>
<dbReference type="PRINTS" id="PR00080">
    <property type="entry name" value="SDRFAMILY"/>
</dbReference>
<protein>
    <recommendedName>
        <fullName evidence="5">Short-chain dehydrogenase</fullName>
    </recommendedName>
</protein>
<evidence type="ECO:0008006" key="5">
    <source>
        <dbReference type="Google" id="ProtNLM"/>
    </source>
</evidence>
<dbReference type="InterPro" id="IPR036291">
    <property type="entry name" value="NAD(P)-bd_dom_sf"/>
</dbReference>
<keyword evidence="2" id="KW-0560">Oxidoreductase</keyword>
<comment type="caution">
    <text evidence="3">The sequence shown here is derived from an EMBL/GenBank/DDBJ whole genome shotgun (WGS) entry which is preliminary data.</text>
</comment>
<evidence type="ECO:0000313" key="4">
    <source>
        <dbReference type="Proteomes" id="UP000192513"/>
    </source>
</evidence>
<dbReference type="InterPro" id="IPR020904">
    <property type="entry name" value="Sc_DH/Rdtase_CS"/>
</dbReference>
<dbReference type="Gene3D" id="3.40.50.720">
    <property type="entry name" value="NAD(P)-binding Rossmann-like Domain"/>
    <property type="match status" value="1"/>
</dbReference>
<evidence type="ECO:0000313" key="3">
    <source>
        <dbReference type="EMBL" id="ORB38408.1"/>
    </source>
</evidence>
<dbReference type="OrthoDB" id="9787298at2"/>
<keyword evidence="4" id="KW-1185">Reference proteome</keyword>
<evidence type="ECO:0000256" key="1">
    <source>
        <dbReference type="ARBA" id="ARBA00006484"/>
    </source>
</evidence>
<dbReference type="Pfam" id="PF13561">
    <property type="entry name" value="adh_short_C2"/>
    <property type="match status" value="1"/>
</dbReference>
<dbReference type="InterPro" id="IPR002347">
    <property type="entry name" value="SDR_fam"/>
</dbReference>
<dbReference type="EMBL" id="MVIE01000022">
    <property type="protein sequence ID" value="ORB38408.1"/>
    <property type="molecule type" value="Genomic_DNA"/>
</dbReference>
<dbReference type="SUPFAM" id="SSF51735">
    <property type="entry name" value="NAD(P)-binding Rossmann-fold domains"/>
    <property type="match status" value="1"/>
</dbReference>
<dbReference type="PROSITE" id="PS00061">
    <property type="entry name" value="ADH_SHORT"/>
    <property type="match status" value="1"/>
</dbReference>
<gene>
    <name evidence="3" type="ORF">BST39_17455</name>
</gene>